<feature type="region of interest" description="Disordered" evidence="1">
    <location>
        <begin position="66"/>
        <end position="171"/>
    </location>
</feature>
<dbReference type="OMA" id="GAGCWDE"/>
<dbReference type="EMBL" id="AP008210">
    <property type="protein sequence ID" value="BAF14791.1"/>
    <property type="molecule type" value="Genomic_DNA"/>
</dbReference>
<organism evidence="2 3">
    <name type="scientific">Oryza sativa subsp. japonica</name>
    <name type="common">Rice</name>
    <dbReference type="NCBI Taxonomy" id="39947"/>
    <lineage>
        <taxon>Eukaryota</taxon>
        <taxon>Viridiplantae</taxon>
        <taxon>Streptophyta</taxon>
        <taxon>Embryophyta</taxon>
        <taxon>Tracheophyta</taxon>
        <taxon>Spermatophyta</taxon>
        <taxon>Magnoliopsida</taxon>
        <taxon>Liliopsida</taxon>
        <taxon>Poales</taxon>
        <taxon>Poaceae</taxon>
        <taxon>BOP clade</taxon>
        <taxon>Oryzoideae</taxon>
        <taxon>Oryzeae</taxon>
        <taxon>Oryzinae</taxon>
        <taxon>Oryza</taxon>
        <taxon>Oryza sativa</taxon>
    </lineage>
</organism>
<evidence type="ECO:0000313" key="3">
    <source>
        <dbReference type="Proteomes" id="UP000000763"/>
    </source>
</evidence>
<dbReference type="KEGG" id="dosa:Os04g0441700"/>
<feature type="compositionally biased region" description="Basic and acidic residues" evidence="1">
    <location>
        <begin position="185"/>
        <end position="202"/>
    </location>
</feature>
<evidence type="ECO:0000313" key="2">
    <source>
        <dbReference type="EMBL" id="BAF14791.1"/>
    </source>
</evidence>
<dbReference type="Proteomes" id="UP000000763">
    <property type="component" value="Chromosome 4"/>
</dbReference>
<sequence>MAAAAAARRDTVHERHEHRAEVEAEGVGAVGERREEGLHAGAARLLVEELDEPHGGEHLRHAEHEELRHDPQHGHRPRRRAAGGQGQVAAPVLDGGGGDHGERHGAEAHADPLERGDPGPRPCGAPHERDEEELVRRDERQQHGVGDGLQRRRRDAERGAGAAERGVHGAPLLHRERLQLRQHGVEDDGAREDGRHGEERLGLPHLGRRAQPPRALRLRVRPLLRRPDARLVQEPAHVSVTDQSHADAATCMARGTAAAGAGCWDEELT</sequence>
<evidence type="ECO:0000256" key="1">
    <source>
        <dbReference type="SAM" id="MobiDB-lite"/>
    </source>
</evidence>
<feature type="region of interest" description="Disordered" evidence="1">
    <location>
        <begin position="185"/>
        <end position="212"/>
    </location>
</feature>
<feature type="compositionally biased region" description="Basic and acidic residues" evidence="1">
    <location>
        <begin position="126"/>
        <end position="142"/>
    </location>
</feature>
<accession>A0A0P0WB30</accession>
<reference evidence="3" key="2">
    <citation type="journal article" date="2008" name="Nucleic Acids Res.">
        <title>The rice annotation project database (RAP-DB): 2008 update.</title>
        <authorList>
            <consortium name="The rice annotation project (RAP)"/>
        </authorList>
    </citation>
    <scope>GENOME REANNOTATION</scope>
    <source>
        <strain evidence="3">cv. Nipponbare</strain>
    </source>
</reference>
<protein>
    <submittedName>
        <fullName evidence="2">Os04g0441700 protein</fullName>
    </submittedName>
</protein>
<gene>
    <name evidence="2" type="ordered locus">Os04g0441700</name>
</gene>
<feature type="region of interest" description="Disordered" evidence="1">
    <location>
        <begin position="1"/>
        <end position="35"/>
    </location>
</feature>
<dbReference type="AlphaFoldDB" id="A0A0P0WB30"/>
<feature type="compositionally biased region" description="Basic and acidic residues" evidence="1">
    <location>
        <begin position="7"/>
        <end position="22"/>
    </location>
</feature>
<reference evidence="2 3" key="1">
    <citation type="journal article" date="2005" name="Nature">
        <title>The map-based sequence of the rice genome.</title>
        <authorList>
            <consortium name="International rice genome sequencing project (IRGSP)"/>
            <person name="Matsumoto T."/>
            <person name="Wu J."/>
            <person name="Kanamori H."/>
            <person name="Katayose Y."/>
            <person name="Fujisawa M."/>
            <person name="Namiki N."/>
            <person name="Mizuno H."/>
            <person name="Yamamoto K."/>
            <person name="Antonio B.A."/>
            <person name="Baba T."/>
            <person name="Sakata K."/>
            <person name="Nagamura Y."/>
            <person name="Aoki H."/>
            <person name="Arikawa K."/>
            <person name="Arita K."/>
            <person name="Bito T."/>
            <person name="Chiden Y."/>
            <person name="Fujitsuka N."/>
            <person name="Fukunaka R."/>
            <person name="Hamada M."/>
            <person name="Harada C."/>
            <person name="Hayashi A."/>
            <person name="Hijishita S."/>
            <person name="Honda M."/>
            <person name="Hosokawa S."/>
            <person name="Ichikawa Y."/>
            <person name="Idonuma A."/>
            <person name="Iijima M."/>
            <person name="Ikeda M."/>
            <person name="Ikeno M."/>
            <person name="Ito K."/>
            <person name="Ito S."/>
            <person name="Ito T."/>
            <person name="Ito Y."/>
            <person name="Ito Y."/>
            <person name="Iwabuchi A."/>
            <person name="Kamiya K."/>
            <person name="Karasawa W."/>
            <person name="Kurita K."/>
            <person name="Katagiri S."/>
            <person name="Kikuta A."/>
            <person name="Kobayashi H."/>
            <person name="Kobayashi N."/>
            <person name="Machita K."/>
            <person name="Maehara T."/>
            <person name="Masukawa M."/>
            <person name="Mizubayashi T."/>
            <person name="Mukai Y."/>
            <person name="Nagasaki H."/>
            <person name="Nagata Y."/>
            <person name="Naito S."/>
            <person name="Nakashima M."/>
            <person name="Nakama Y."/>
            <person name="Nakamichi Y."/>
            <person name="Nakamura M."/>
            <person name="Meguro A."/>
            <person name="Negishi M."/>
            <person name="Ohta I."/>
            <person name="Ohta T."/>
            <person name="Okamoto M."/>
            <person name="Ono N."/>
            <person name="Saji S."/>
            <person name="Sakaguchi M."/>
            <person name="Sakai K."/>
            <person name="Shibata M."/>
            <person name="Shimokawa T."/>
            <person name="Song J."/>
            <person name="Takazaki Y."/>
            <person name="Terasawa K."/>
            <person name="Tsugane M."/>
            <person name="Tsuji K."/>
            <person name="Ueda S."/>
            <person name="Waki K."/>
            <person name="Yamagata H."/>
            <person name="Yamamoto M."/>
            <person name="Yamamoto S."/>
            <person name="Yamane H."/>
            <person name="Yoshiki S."/>
            <person name="Yoshihara R."/>
            <person name="Yukawa K."/>
            <person name="Zhong H."/>
            <person name="Yano M."/>
            <person name="Yuan Q."/>
            <person name="Ouyang S."/>
            <person name="Liu J."/>
            <person name="Jones K.M."/>
            <person name="Gansberger K."/>
            <person name="Moffat K."/>
            <person name="Hill J."/>
            <person name="Bera J."/>
            <person name="Fadrosh D."/>
            <person name="Jin S."/>
            <person name="Johri S."/>
            <person name="Kim M."/>
            <person name="Overton L."/>
            <person name="Reardon M."/>
            <person name="Tsitrin T."/>
            <person name="Vuong H."/>
            <person name="Weaver B."/>
            <person name="Ciecko A."/>
            <person name="Tallon L."/>
            <person name="Jackson J."/>
            <person name="Pai G."/>
            <person name="Aken S.V."/>
            <person name="Utterback T."/>
            <person name="Reidmuller S."/>
            <person name="Feldblyum T."/>
            <person name="Hsiao J."/>
            <person name="Zismann V."/>
            <person name="Iobst S."/>
            <person name="de Vazeille A.R."/>
            <person name="Buell C.R."/>
            <person name="Ying K."/>
            <person name="Li Y."/>
            <person name="Lu T."/>
            <person name="Huang Y."/>
            <person name="Zhao Q."/>
            <person name="Feng Q."/>
            <person name="Zhang L."/>
            <person name="Zhu J."/>
            <person name="Weng Q."/>
            <person name="Mu J."/>
            <person name="Lu Y."/>
            <person name="Fan D."/>
            <person name="Liu Y."/>
            <person name="Guan J."/>
            <person name="Zhang Y."/>
            <person name="Yu S."/>
            <person name="Liu X."/>
            <person name="Zhang Y."/>
            <person name="Hong G."/>
            <person name="Han B."/>
            <person name="Choisne N."/>
            <person name="Demange N."/>
            <person name="Orjeda G."/>
            <person name="Samain S."/>
            <person name="Cattolico L."/>
            <person name="Pelletier E."/>
            <person name="Couloux A."/>
            <person name="Segurens B."/>
            <person name="Wincker P."/>
            <person name="D'Hont A."/>
            <person name="Scarpelli C."/>
            <person name="Weissenbach J."/>
            <person name="Salanoubat M."/>
            <person name="Quetier F."/>
            <person name="Yu Y."/>
            <person name="Kim H.R."/>
            <person name="Rambo T."/>
            <person name="Currie J."/>
            <person name="Collura K."/>
            <person name="Luo M."/>
            <person name="Yang T."/>
            <person name="Ammiraju J.S.S."/>
            <person name="Engler F."/>
            <person name="Soderlund C."/>
            <person name="Wing R.A."/>
            <person name="Palmer L.E."/>
            <person name="de la Bastide M."/>
            <person name="Spiegel L."/>
            <person name="Nascimento L."/>
            <person name="Zutavern T."/>
            <person name="O'Shaughnessy A."/>
            <person name="Dike S."/>
            <person name="Dedhia N."/>
            <person name="Preston R."/>
            <person name="Balija V."/>
            <person name="McCombie W.R."/>
            <person name="Chow T."/>
            <person name="Chen H."/>
            <person name="Chung M."/>
            <person name="Chen C."/>
            <person name="Shaw J."/>
            <person name="Wu H."/>
            <person name="Hsiao K."/>
            <person name="Chao Y."/>
            <person name="Chu M."/>
            <person name="Cheng C."/>
            <person name="Hour A."/>
            <person name="Lee P."/>
            <person name="Lin S."/>
            <person name="Lin Y."/>
            <person name="Liou J."/>
            <person name="Liu S."/>
            <person name="Hsing Y."/>
            <person name="Raghuvanshi S."/>
            <person name="Mohanty A."/>
            <person name="Bharti A.K."/>
            <person name="Gaur A."/>
            <person name="Gupta V."/>
            <person name="Kumar D."/>
            <person name="Ravi V."/>
            <person name="Vij S."/>
            <person name="Kapur A."/>
            <person name="Khurana P."/>
            <person name="Khurana P."/>
            <person name="Khurana J.P."/>
            <person name="Tyagi A.K."/>
            <person name="Gaikwad K."/>
            <person name="Singh A."/>
            <person name="Dalal V."/>
            <person name="Srivastava S."/>
            <person name="Dixit A."/>
            <person name="Pal A.K."/>
            <person name="Ghazi I.A."/>
            <person name="Yadav M."/>
            <person name="Pandit A."/>
            <person name="Bhargava A."/>
            <person name="Sureshbabu K."/>
            <person name="Batra K."/>
            <person name="Sharma T.R."/>
            <person name="Mohapatra T."/>
            <person name="Singh N.K."/>
            <person name="Messing J."/>
            <person name="Nelson A.B."/>
            <person name="Fuks G."/>
            <person name="Kavchok S."/>
            <person name="Keizer G."/>
            <person name="Linton E."/>
            <person name="Llaca V."/>
            <person name="Song R."/>
            <person name="Tanyolac B."/>
            <person name="Young S."/>
            <person name="Ho-Il K."/>
            <person name="Hahn J.H."/>
            <person name="Sangsakoo G."/>
            <person name="Vanavichit A."/>
            <person name="de Mattos Luiz.A.T."/>
            <person name="Zimmer P.D."/>
            <person name="Malone G."/>
            <person name="Dellagostin O."/>
            <person name="de Oliveira A.C."/>
            <person name="Bevan M."/>
            <person name="Bancroft I."/>
            <person name="Minx P."/>
            <person name="Cordum H."/>
            <person name="Wilson R."/>
            <person name="Cheng Z."/>
            <person name="Jin W."/>
            <person name="Jiang J."/>
            <person name="Leong S.A."/>
            <person name="Iwama H."/>
            <person name="Gojobori T."/>
            <person name="Itoh T."/>
            <person name="Niimura Y."/>
            <person name="Fujii Y."/>
            <person name="Habara T."/>
            <person name="Sakai H."/>
            <person name="Sato Y."/>
            <person name="Wilson G."/>
            <person name="Kumar K."/>
            <person name="McCouch S."/>
            <person name="Juretic N."/>
            <person name="Hoen D."/>
            <person name="Wright S."/>
            <person name="Bruskiewich R."/>
            <person name="Bureau T."/>
            <person name="Miyao A."/>
            <person name="Hirochika H."/>
            <person name="Nishikawa T."/>
            <person name="Kadowaki K."/>
            <person name="Sugiura M."/>
            <person name="Burr B."/>
            <person name="Sasaki T."/>
        </authorList>
    </citation>
    <scope>NUCLEOTIDE SEQUENCE [LARGE SCALE GENOMIC DNA]</scope>
    <source>
        <strain evidence="3">cv. Nipponbare</strain>
    </source>
</reference>
<feature type="compositionally biased region" description="Basic and acidic residues" evidence="1">
    <location>
        <begin position="97"/>
        <end position="118"/>
    </location>
</feature>
<name>A0A0P0WB30_ORYSJ</name>
<proteinExistence type="predicted"/>
<dbReference type="Gramene" id="Os04t0441700-01">
    <property type="protein sequence ID" value="Os04t0441700-01"/>
    <property type="gene ID" value="Os04g0441700"/>
</dbReference>